<dbReference type="SUPFAM" id="SSF143456">
    <property type="entry name" value="VC0467-like"/>
    <property type="match status" value="1"/>
</dbReference>
<reference evidence="1 2" key="1">
    <citation type="submission" date="2024-10" db="EMBL/GenBank/DDBJ databases">
        <title>Updated reference genomes for cyclostephanoid diatoms.</title>
        <authorList>
            <person name="Roberts W.R."/>
            <person name="Alverson A.J."/>
        </authorList>
    </citation>
    <scope>NUCLEOTIDE SEQUENCE [LARGE SCALE GENOMIC DNA]</scope>
    <source>
        <strain evidence="1 2">AJA010-31</strain>
    </source>
</reference>
<accession>A0ABD3P181</accession>
<dbReference type="AlphaFoldDB" id="A0ABD3P181"/>
<gene>
    <name evidence="1" type="ORF">ACHAWO_000534</name>
</gene>
<dbReference type="Proteomes" id="UP001530400">
    <property type="component" value="Unassembled WGS sequence"/>
</dbReference>
<protein>
    <submittedName>
        <fullName evidence="1">Uncharacterized protein</fullName>
    </submittedName>
</protein>
<evidence type="ECO:0000313" key="1">
    <source>
        <dbReference type="EMBL" id="KAL3782030.1"/>
    </source>
</evidence>
<dbReference type="Gene3D" id="3.40.1740.10">
    <property type="entry name" value="VC0467-like"/>
    <property type="match status" value="2"/>
</dbReference>
<sequence length="594" mass="66680">MQLHSIALVAAILWKYWPERGEAAAKHKSFDDIVESSSLSVDAFVLTHEISLRQSTQTSDIGIFQFCNENDEMNDFRAETEHHGKQPQQSLKSIDTSNTRVLNKTSYVEKGTIIPSQPIPKFGGGLLRHPFWHKAVMLILEHEESETLGVFLNRPTDLILREDGISWNVWYGGPVHCGVTFADSDTAELLCLHSLSSAAAMRCSKKVAGDVYYTKFKDAKKLVEDGIAAVDDFLVFAGYCGWCEGQLQRELNEESWIAITPDSSIILDELIDQKRRATQQIEHMVQDAGMEIWSSFASRIDHCIIDDKSSYYQTTLHDLLLKEWARDNLSYHREKNAHTFTSNPDVQIKPGTLLRARTSPRSPFLLSDQDMHKSIILVVSENLYGTVGVILNLPTTKTVDLDTSSVRHLNSTTALLMRYGGNYVVFGEGERSLLWLHCNDALRKFSVGIPFDEFNTQGVWECTADDVASSIRDGKAAAQNFMVVSGGYIWVKDNNGQTGGMRGEVWDGKFEVIPDYHVQNVWDTLLSQQIMTSESLDDNLATSSLAWKLAGTVKAAEKKLENVFGTDVALHLLEDEAGRRWIAKYIMNDPDCVL</sequence>
<organism evidence="1 2">
    <name type="scientific">Cyclotella atomus</name>
    <dbReference type="NCBI Taxonomy" id="382360"/>
    <lineage>
        <taxon>Eukaryota</taxon>
        <taxon>Sar</taxon>
        <taxon>Stramenopiles</taxon>
        <taxon>Ochrophyta</taxon>
        <taxon>Bacillariophyta</taxon>
        <taxon>Coscinodiscophyceae</taxon>
        <taxon>Thalassiosirophycidae</taxon>
        <taxon>Stephanodiscales</taxon>
        <taxon>Stephanodiscaceae</taxon>
        <taxon>Cyclotella</taxon>
    </lineage>
</organism>
<dbReference type="PANTHER" id="PTHR31984">
    <property type="entry name" value="TRANSPORTER, PUTATIVE (DUF179)-RELATED"/>
    <property type="match status" value="1"/>
</dbReference>
<dbReference type="InterPro" id="IPR003774">
    <property type="entry name" value="AlgH-like"/>
</dbReference>
<dbReference type="EMBL" id="JALLPJ020000823">
    <property type="protein sequence ID" value="KAL3782030.1"/>
    <property type="molecule type" value="Genomic_DNA"/>
</dbReference>
<name>A0ABD3P181_9STRA</name>
<comment type="caution">
    <text evidence="1">The sequence shown here is derived from an EMBL/GenBank/DDBJ whole genome shotgun (WGS) entry which is preliminary data.</text>
</comment>
<evidence type="ECO:0000313" key="2">
    <source>
        <dbReference type="Proteomes" id="UP001530400"/>
    </source>
</evidence>
<proteinExistence type="predicted"/>
<keyword evidence="2" id="KW-1185">Reference proteome</keyword>
<dbReference type="Pfam" id="PF02622">
    <property type="entry name" value="DUF179"/>
    <property type="match status" value="1"/>
</dbReference>
<dbReference type="PANTHER" id="PTHR31984:SF17">
    <property type="entry name" value="TRANSCRIPTIONAL REGULATOR"/>
    <property type="match status" value="1"/>
</dbReference>